<dbReference type="GO" id="GO:0005874">
    <property type="term" value="C:microtubule"/>
    <property type="evidence" value="ECO:0007669"/>
    <property type="project" value="UniProtKB-KW"/>
</dbReference>
<keyword evidence="17" id="KW-1185">Reference proteome</keyword>
<evidence type="ECO:0000256" key="4">
    <source>
        <dbReference type="ARBA" id="ARBA00022701"/>
    </source>
</evidence>
<dbReference type="GO" id="GO:0005524">
    <property type="term" value="F:ATP binding"/>
    <property type="evidence" value="ECO:0007669"/>
    <property type="project" value="UniProtKB-KW"/>
</dbReference>
<comment type="similarity">
    <text evidence="2">Belongs to the dynein heavy chain family.</text>
</comment>
<dbReference type="GO" id="GO:0097729">
    <property type="term" value="C:9+2 motile cilium"/>
    <property type="evidence" value="ECO:0007669"/>
    <property type="project" value="TreeGrafter"/>
</dbReference>
<keyword evidence="12" id="KW-0206">Cytoskeleton</keyword>
<dbReference type="InterPro" id="IPR042228">
    <property type="entry name" value="Dynein_linker_3"/>
</dbReference>
<gene>
    <name evidence="16" type="ORF">TCIL3000_0_39710</name>
</gene>
<dbReference type="OMA" id="FMERTID"/>
<evidence type="ECO:0000256" key="7">
    <source>
        <dbReference type="ARBA" id="ARBA00022840"/>
    </source>
</evidence>
<evidence type="ECO:0000256" key="6">
    <source>
        <dbReference type="ARBA" id="ARBA00022741"/>
    </source>
</evidence>
<dbReference type="GO" id="GO:0005930">
    <property type="term" value="C:axoneme"/>
    <property type="evidence" value="ECO:0007669"/>
    <property type="project" value="UniProtKB-SubCell"/>
</dbReference>
<dbReference type="Gene3D" id="1.20.58.1120">
    <property type="match status" value="1"/>
</dbReference>
<keyword evidence="11" id="KW-0505">Motor protein</keyword>
<dbReference type="Pfam" id="PF08393">
    <property type="entry name" value="DHC_N2"/>
    <property type="match status" value="1"/>
</dbReference>
<evidence type="ECO:0000256" key="10">
    <source>
        <dbReference type="ARBA" id="ARBA00023069"/>
    </source>
</evidence>
<keyword evidence="6" id="KW-0547">Nucleotide-binding</keyword>
<dbReference type="FunFam" id="1.10.287.2620:FF:000002">
    <property type="entry name" value="Dynein heavy chain 2, axonemal"/>
    <property type="match status" value="1"/>
</dbReference>
<dbReference type="GO" id="GO:0045505">
    <property type="term" value="F:dynein intermediate chain binding"/>
    <property type="evidence" value="ECO:0007669"/>
    <property type="project" value="InterPro"/>
</dbReference>
<dbReference type="InterPro" id="IPR026983">
    <property type="entry name" value="DHC"/>
</dbReference>
<dbReference type="PANTHER" id="PTHR10676">
    <property type="entry name" value="DYNEIN HEAVY CHAIN FAMILY PROTEIN"/>
    <property type="match status" value="1"/>
</dbReference>
<evidence type="ECO:0000313" key="16">
    <source>
        <dbReference type="EMBL" id="CCD13201.1"/>
    </source>
</evidence>
<evidence type="ECO:0000256" key="11">
    <source>
        <dbReference type="ARBA" id="ARBA00023175"/>
    </source>
</evidence>
<dbReference type="GO" id="GO:0030286">
    <property type="term" value="C:dynein complex"/>
    <property type="evidence" value="ECO:0007669"/>
    <property type="project" value="UniProtKB-KW"/>
</dbReference>
<dbReference type="GO" id="GO:0060294">
    <property type="term" value="P:cilium movement involved in cell motility"/>
    <property type="evidence" value="ECO:0007669"/>
    <property type="project" value="TreeGrafter"/>
</dbReference>
<reference evidence="17" key="1">
    <citation type="submission" date="2011-07" db="EMBL/GenBank/DDBJ databases">
        <title>Divergent evolution of antigenic variation in African trypanosomes.</title>
        <authorList>
            <person name="Jackson A.P."/>
            <person name="Berry A."/>
            <person name="Allison H.C."/>
            <person name="Burton P."/>
            <person name="Anderson J."/>
            <person name="Aslett M."/>
            <person name="Brown R."/>
            <person name="Corton N."/>
            <person name="Harris D."/>
            <person name="Hauser H."/>
            <person name="Gamble J."/>
            <person name="Gilderthorp R."/>
            <person name="McQuillan J."/>
            <person name="Quail M.A."/>
            <person name="Sanders M."/>
            <person name="Van Tonder A."/>
            <person name="Ginger M.L."/>
            <person name="Donelson J.E."/>
            <person name="Field M.C."/>
            <person name="Barry J.D."/>
            <person name="Berriman M."/>
            <person name="Hertz-Fowler C."/>
        </authorList>
    </citation>
    <scope>NUCLEOTIDE SEQUENCE [LARGE SCALE GENOMIC DNA]</scope>
    <source>
        <strain evidence="17">IL3000</strain>
    </source>
</reference>
<feature type="non-terminal residue" evidence="16">
    <location>
        <position position="859"/>
    </location>
</feature>
<keyword evidence="7" id="KW-0067">ATP-binding</keyword>
<comment type="caution">
    <text evidence="16">The sequence shown here is derived from an EMBL/GenBank/DDBJ whole genome shotgun (WGS) entry which is preliminary data.</text>
</comment>
<dbReference type="FunFam" id="3.20.180.20:FF:000001">
    <property type="entry name" value="Dynein axonemal heavy chain 5"/>
    <property type="match status" value="1"/>
</dbReference>
<keyword evidence="10" id="KW-0969">Cilium</keyword>
<feature type="domain" description="Dynein heavy chain linker" evidence="14">
    <location>
        <begin position="208"/>
        <end position="627"/>
    </location>
</feature>
<evidence type="ECO:0000256" key="9">
    <source>
        <dbReference type="ARBA" id="ARBA00023054"/>
    </source>
</evidence>
<keyword evidence="4" id="KW-0493">Microtubule</keyword>
<dbReference type="Gene3D" id="1.20.140.100">
    <property type="entry name" value="Dynein heavy chain, N-terminal domain 2"/>
    <property type="match status" value="1"/>
</dbReference>
<dbReference type="Pfam" id="PF12774">
    <property type="entry name" value="AAA_6"/>
    <property type="match status" value="1"/>
</dbReference>
<evidence type="ECO:0000256" key="12">
    <source>
        <dbReference type="ARBA" id="ARBA00023212"/>
    </source>
</evidence>
<evidence type="ECO:0000259" key="14">
    <source>
        <dbReference type="Pfam" id="PF08393"/>
    </source>
</evidence>
<evidence type="ECO:0000256" key="1">
    <source>
        <dbReference type="ARBA" id="ARBA00004430"/>
    </source>
</evidence>
<keyword evidence="5" id="KW-0677">Repeat</keyword>
<dbReference type="InterPro" id="IPR013602">
    <property type="entry name" value="Dynein_heavy_linker"/>
</dbReference>
<dbReference type="InterPro" id="IPR027417">
    <property type="entry name" value="P-loop_NTPase"/>
</dbReference>
<evidence type="ECO:0000256" key="3">
    <source>
        <dbReference type="ARBA" id="ARBA00022490"/>
    </source>
</evidence>
<dbReference type="AlphaFoldDB" id="F9W7N0"/>
<keyword evidence="9" id="KW-0175">Coiled coil</keyword>
<proteinExistence type="inferred from homology"/>
<comment type="subcellular location">
    <subcellularLocation>
        <location evidence="1">Cytoplasm</location>
        <location evidence="1">Cytoskeleton</location>
        <location evidence="1">Cilium axoneme</location>
    </subcellularLocation>
</comment>
<dbReference type="VEuPathDB" id="TriTrypDB:TcIL3000_0_39710"/>
<evidence type="ECO:0000259" key="15">
    <source>
        <dbReference type="Pfam" id="PF12774"/>
    </source>
</evidence>
<dbReference type="PANTHER" id="PTHR10676:SF36">
    <property type="entry name" value="DYNEIN HEAVY CHAIN AT 93AB, ISOFORM C"/>
    <property type="match status" value="1"/>
</dbReference>
<dbReference type="Gene3D" id="3.20.180.20">
    <property type="entry name" value="Dynein heavy chain, N-terminal domain 2"/>
    <property type="match status" value="1"/>
</dbReference>
<sequence>MFSDYLMNKIRSNLEDLYAFMKEADAGLDVEVLDGNVESLKCVMRWIRDCRRMNKEVMGDDEDCETGGMFPPIQAAIRMLKSHANTSSSLDVELASIEELEELRKPAPEQWIALNKKALNVRAQNSIVQDREAEKVKEQVLEFEESLRQEAAEFKQLSVFSYAINREEVYKELDRVYNRFLDIEKDAKKLQDLQELFDLNPSLFKEIRECRIELMMLKQVWDLNEHVMSQFSDWMKSTFKNADVSLFEDECKKLSKQLQQQPLKVKSWECFKGVDEQVRNMRTSLPLCQSLSSPAMRPRHWQLLVTTTKQPGSIDPEASDFTLSKLFALGLHKFSDEVANIVEKAEKELRIETNLNKLIGIWEKMIFTYSRDEQLDVYLLGAVDEVVEQLENDNNALSSMLSDRFVEHFYDKVILWQRNLGTVDTCTSKWVDIQRQWMNLFPIFVLSADIKEQLPEDAKNFSEADRVFRILMSKAHKYTNVIEVVCSDVLRNEMGRDEDLEHTLNYIQSILFQCEKSLADYLETKRKIFPRFFFVSATDLIDILSKGSDPRAVMVHMSKIIDSVDTFSFENNPNPHAGPKDTFEMVSVQGERVSLAEDFTCEGPVEVWLKGLITSMCKAVKKQIREANASYVEKPRNEWIYQYPCQAVVVASRIWFTTEVHQAFIQIEEGNDMGMKDLLKNQKTQLDSLIKEVLVDRTSNERKMLVHLITIDVHNRDIVQTMVDERADAVDAFCWQSQLRYYWDDTRGNEIRIADAEFINGYEYIGLCGCLVITKLTDRCYITLTQALRLKKGGAPAGPAGTGKTETTKDLARNMGIACYVFNCSDQMNYITLGQIFKGLAMSGSWGCFDEFNRISIEV</sequence>
<evidence type="ECO:0000256" key="5">
    <source>
        <dbReference type="ARBA" id="ARBA00022737"/>
    </source>
</evidence>
<dbReference type="Gene3D" id="1.10.287.2620">
    <property type="match status" value="1"/>
</dbReference>
<dbReference type="GO" id="GO:0051959">
    <property type="term" value="F:dynein light intermediate chain binding"/>
    <property type="evidence" value="ECO:0007669"/>
    <property type="project" value="InterPro"/>
</dbReference>
<dbReference type="FunFam" id="1.20.58.1120:FF:000015">
    <property type="entry name" value="Dynein heavy chain, putative"/>
    <property type="match status" value="1"/>
</dbReference>
<dbReference type="GO" id="GO:0008569">
    <property type="term" value="F:minus-end-directed microtubule motor activity"/>
    <property type="evidence" value="ECO:0007669"/>
    <property type="project" value="TreeGrafter"/>
</dbReference>
<dbReference type="Proteomes" id="UP000000702">
    <property type="component" value="Unassembled WGS sequence"/>
</dbReference>
<evidence type="ECO:0000256" key="8">
    <source>
        <dbReference type="ARBA" id="ARBA00023017"/>
    </source>
</evidence>
<keyword evidence="8" id="KW-0243">Dynein</keyword>
<keyword evidence="13" id="KW-0966">Cell projection</keyword>
<accession>F9W7N0</accession>
<evidence type="ECO:0000256" key="2">
    <source>
        <dbReference type="ARBA" id="ARBA00008887"/>
    </source>
</evidence>
<keyword evidence="3" id="KW-0963">Cytoplasm</keyword>
<dbReference type="EMBL" id="CAEQ01001057">
    <property type="protein sequence ID" value="CCD13201.1"/>
    <property type="molecule type" value="Genomic_DNA"/>
</dbReference>
<dbReference type="InterPro" id="IPR035699">
    <property type="entry name" value="AAA_6"/>
</dbReference>
<dbReference type="FunFam" id="1.20.140.100:FF:000001">
    <property type="entry name" value="dynein heavy chain 17, axonemal"/>
    <property type="match status" value="1"/>
</dbReference>
<reference evidence="16 17" key="2">
    <citation type="journal article" date="2012" name="Proc. Natl. Acad. Sci. U.S.A.">
        <title>Antigenic diversity is generated by distinct evolutionary mechanisms in African trypanosome species.</title>
        <authorList>
            <person name="Jackson A.P."/>
            <person name="Berry A."/>
            <person name="Aslett M."/>
            <person name="Allison H.C."/>
            <person name="Burton P."/>
            <person name="Vavrova-Anderson J."/>
            <person name="Brown R."/>
            <person name="Browne H."/>
            <person name="Corton N."/>
            <person name="Hauser H."/>
            <person name="Gamble J."/>
            <person name="Gilderthorp R."/>
            <person name="Marcello L."/>
            <person name="McQuillan J."/>
            <person name="Otto T.D."/>
            <person name="Quail M.A."/>
            <person name="Sanders M.J."/>
            <person name="van Tonder A."/>
            <person name="Ginger M.L."/>
            <person name="Field M.C."/>
            <person name="Barry J.D."/>
            <person name="Hertz-Fowler C."/>
            <person name="Berriman M."/>
        </authorList>
    </citation>
    <scope>NUCLEOTIDE SEQUENCE [LARGE SCALE GENOMIC DNA]</scope>
    <source>
        <strain evidence="16 17">IL3000</strain>
    </source>
</reference>
<dbReference type="SUPFAM" id="SSF52540">
    <property type="entry name" value="P-loop containing nucleoside triphosphate hydrolases"/>
    <property type="match status" value="1"/>
</dbReference>
<dbReference type="InterPro" id="IPR042222">
    <property type="entry name" value="Dynein_2_N"/>
</dbReference>
<evidence type="ECO:0000313" key="17">
    <source>
        <dbReference type="Proteomes" id="UP000000702"/>
    </source>
</evidence>
<organism evidence="16 17">
    <name type="scientific">Trypanosoma congolense (strain IL3000)</name>
    <dbReference type="NCBI Taxonomy" id="1068625"/>
    <lineage>
        <taxon>Eukaryota</taxon>
        <taxon>Discoba</taxon>
        <taxon>Euglenozoa</taxon>
        <taxon>Kinetoplastea</taxon>
        <taxon>Metakinetoplastina</taxon>
        <taxon>Trypanosomatida</taxon>
        <taxon>Trypanosomatidae</taxon>
        <taxon>Trypanosoma</taxon>
        <taxon>Nannomonas</taxon>
    </lineage>
</organism>
<protein>
    <submittedName>
        <fullName evidence="16">WGS project CAEQ00000000 data, annotated contig 1633</fullName>
    </submittedName>
</protein>
<evidence type="ECO:0000256" key="13">
    <source>
        <dbReference type="ARBA" id="ARBA00023273"/>
    </source>
</evidence>
<feature type="domain" description="Dynein heavy chain hydrolytic ATP-binding dynein motor region" evidence="15">
    <location>
        <begin position="761"/>
        <end position="859"/>
    </location>
</feature>
<name>F9W7N0_TRYCI</name>
<dbReference type="Gene3D" id="3.40.50.300">
    <property type="entry name" value="P-loop containing nucleotide triphosphate hydrolases"/>
    <property type="match status" value="1"/>
</dbReference>